<dbReference type="InterPro" id="IPR018997">
    <property type="entry name" value="PUB_domain"/>
</dbReference>
<organism evidence="16 17">
    <name type="scientific">Tegillarca granosa</name>
    <name type="common">Malaysian cockle</name>
    <name type="synonym">Anadara granosa</name>
    <dbReference type="NCBI Taxonomy" id="220873"/>
    <lineage>
        <taxon>Eukaryota</taxon>
        <taxon>Metazoa</taxon>
        <taxon>Spiralia</taxon>
        <taxon>Lophotrochozoa</taxon>
        <taxon>Mollusca</taxon>
        <taxon>Bivalvia</taxon>
        <taxon>Autobranchia</taxon>
        <taxon>Pteriomorphia</taxon>
        <taxon>Arcoida</taxon>
        <taxon>Arcoidea</taxon>
        <taxon>Arcidae</taxon>
        <taxon>Tegillarca</taxon>
    </lineage>
</organism>
<evidence type="ECO:0000256" key="7">
    <source>
        <dbReference type="ARBA" id="ARBA00022490"/>
    </source>
</evidence>
<name>A0ABQ9EKC9_TEGGR</name>
<reference evidence="16 17" key="1">
    <citation type="submission" date="2022-12" db="EMBL/GenBank/DDBJ databases">
        <title>Chromosome-level genome of Tegillarca granosa.</title>
        <authorList>
            <person name="Kim J."/>
        </authorList>
    </citation>
    <scope>NUCLEOTIDE SEQUENCE [LARGE SCALE GENOMIC DNA]</scope>
    <source>
        <strain evidence="16">Teg-2019</strain>
        <tissue evidence="16">Adductor muscle</tissue>
    </source>
</reference>
<dbReference type="SUPFAM" id="SSF49785">
    <property type="entry name" value="Galactose-binding domain-like"/>
    <property type="match status" value="1"/>
</dbReference>
<dbReference type="Gene3D" id="2.60.120.1020">
    <property type="entry name" value="Peptide N glycanase, PAW domain"/>
    <property type="match status" value="1"/>
</dbReference>
<evidence type="ECO:0000256" key="5">
    <source>
        <dbReference type="ARBA" id="ARBA00012158"/>
    </source>
</evidence>
<evidence type="ECO:0000256" key="4">
    <source>
        <dbReference type="ARBA" id="ARBA00009390"/>
    </source>
</evidence>
<keyword evidence="9" id="KW-0378">Hydrolase</keyword>
<dbReference type="Pfam" id="PF04721">
    <property type="entry name" value="PAW"/>
    <property type="match status" value="1"/>
</dbReference>
<comment type="cofactor">
    <cofactor evidence="2">
        <name>Zn(2+)</name>
        <dbReference type="ChEBI" id="CHEBI:29105"/>
    </cofactor>
</comment>
<keyword evidence="17" id="KW-1185">Reference proteome</keyword>
<comment type="caution">
    <text evidence="16">The sequence shown here is derived from an EMBL/GenBank/DDBJ whole genome shotgun (WGS) entry which is preliminary data.</text>
</comment>
<dbReference type="Gene3D" id="2.20.25.10">
    <property type="match status" value="1"/>
</dbReference>
<dbReference type="InterPro" id="IPR008979">
    <property type="entry name" value="Galactose-bd-like_sf"/>
</dbReference>
<evidence type="ECO:0000256" key="10">
    <source>
        <dbReference type="ARBA" id="ARBA00022833"/>
    </source>
</evidence>
<evidence type="ECO:0000256" key="2">
    <source>
        <dbReference type="ARBA" id="ARBA00001947"/>
    </source>
</evidence>
<dbReference type="InterPro" id="IPR038765">
    <property type="entry name" value="Papain-like_cys_pep_sf"/>
</dbReference>
<dbReference type="Pfam" id="PF09409">
    <property type="entry name" value="PUB"/>
    <property type="match status" value="1"/>
</dbReference>
<comment type="function">
    <text evidence="11">Specifically deglycosylates the denatured form of N-linked glycoproteins in the cytoplasm and assists their proteasome-mediated degradation. Cleaves the beta-aspartyl-glucosamine (GlcNAc) of the glycan and the amide side chain of Asn, converting Asn to Asp. Prefers proteins containing high-mannose over those bearing complex type oligosaccharides. Can recognize misfolded proteins in the endoplasmic reticulum that are exported to the cytosol to be destroyed and deglycosylate them, while it has no activity toward native proteins. Deglycosylation is a prerequisite for subsequent proteasome-mediated degradation of some, but not all, misfolded glycoproteins.</text>
</comment>
<dbReference type="InterPro" id="IPR050883">
    <property type="entry name" value="PNGase"/>
</dbReference>
<protein>
    <recommendedName>
        <fullName evidence="6">Peptide-N(4)-(N-acetyl-beta-glucosaminyl)asparagine amidase</fullName>
        <ecNumber evidence="5">3.5.1.52</ecNumber>
    </recommendedName>
    <alternativeName>
        <fullName evidence="12">Peptide:N-glycanase</fullName>
    </alternativeName>
</protein>
<gene>
    <name evidence="16" type="ORF">KUTeg_018429</name>
</gene>
<evidence type="ECO:0000256" key="9">
    <source>
        <dbReference type="ARBA" id="ARBA00022801"/>
    </source>
</evidence>
<dbReference type="SMART" id="SM00613">
    <property type="entry name" value="PAW"/>
    <property type="match status" value="1"/>
</dbReference>
<dbReference type="Gene3D" id="1.20.58.2190">
    <property type="match status" value="1"/>
</dbReference>
<dbReference type="PANTHER" id="PTHR12143:SF19">
    <property type="entry name" value="PEPTIDE-N(4)-(N-ACETYL-BETA-GLUCOSAMINYL)ASPARAGINE AMIDASE"/>
    <property type="match status" value="1"/>
</dbReference>
<dbReference type="SMART" id="SM00460">
    <property type="entry name" value="TGc"/>
    <property type="match status" value="1"/>
</dbReference>
<feature type="compositionally biased region" description="Low complexity" evidence="14">
    <location>
        <begin position="115"/>
        <end position="126"/>
    </location>
</feature>
<evidence type="ECO:0000313" key="16">
    <source>
        <dbReference type="EMBL" id="KAJ8304846.1"/>
    </source>
</evidence>
<dbReference type="Pfam" id="PF01841">
    <property type="entry name" value="Transglut_core"/>
    <property type="match status" value="1"/>
</dbReference>
<dbReference type="SUPFAM" id="SSF54001">
    <property type="entry name" value="Cysteine proteinases"/>
    <property type="match status" value="1"/>
</dbReference>
<keyword evidence="8" id="KW-0479">Metal-binding</keyword>
<comment type="subcellular location">
    <subcellularLocation>
        <location evidence="3">Cytoplasm</location>
    </subcellularLocation>
</comment>
<evidence type="ECO:0000313" key="17">
    <source>
        <dbReference type="Proteomes" id="UP001217089"/>
    </source>
</evidence>
<evidence type="ECO:0000256" key="14">
    <source>
        <dbReference type="SAM" id="MobiDB-lite"/>
    </source>
</evidence>
<evidence type="ECO:0000259" key="15">
    <source>
        <dbReference type="PROSITE" id="PS51398"/>
    </source>
</evidence>
<evidence type="ECO:0000256" key="11">
    <source>
        <dbReference type="ARBA" id="ARBA00024870"/>
    </source>
</evidence>
<dbReference type="EMBL" id="JARBDR010000903">
    <property type="protein sequence ID" value="KAJ8304846.1"/>
    <property type="molecule type" value="Genomic_DNA"/>
</dbReference>
<dbReference type="Proteomes" id="UP001217089">
    <property type="component" value="Unassembled WGS sequence"/>
</dbReference>
<dbReference type="InterPro" id="IPR036339">
    <property type="entry name" value="PUB-like_dom_sf"/>
</dbReference>
<keyword evidence="7" id="KW-0963">Cytoplasm</keyword>
<comment type="similarity">
    <text evidence="4 13">Belongs to the transglutaminase-like superfamily. PNGase family.</text>
</comment>
<feature type="region of interest" description="Disordered" evidence="14">
    <location>
        <begin position="100"/>
        <end position="126"/>
    </location>
</feature>
<accession>A0ABQ9EKC9</accession>
<proteinExistence type="inferred from homology"/>
<evidence type="ECO:0000256" key="1">
    <source>
        <dbReference type="ARBA" id="ARBA00001650"/>
    </source>
</evidence>
<comment type="catalytic activity">
    <reaction evidence="1">
        <text>Hydrolysis of an N(4)-(acetyl-beta-D-glucosaminyl)asparagine residue in which the glucosamine residue may be further glycosylated, to yield a (substituted) N-acetyl-beta-D-glucosaminylamine and a peptide containing an aspartate residue.</text>
        <dbReference type="EC" id="3.5.1.52"/>
    </reaction>
</comment>
<dbReference type="SUPFAM" id="SSF143503">
    <property type="entry name" value="PUG domain-like"/>
    <property type="match status" value="1"/>
</dbReference>
<evidence type="ECO:0000256" key="13">
    <source>
        <dbReference type="PROSITE-ProRule" id="PRU00731"/>
    </source>
</evidence>
<keyword evidence="10" id="KW-0862">Zinc</keyword>
<evidence type="ECO:0000256" key="6">
    <source>
        <dbReference type="ARBA" id="ARBA00018546"/>
    </source>
</evidence>
<dbReference type="InterPro" id="IPR006588">
    <property type="entry name" value="Peptide_N_glycanase_PAW_dom"/>
</dbReference>
<dbReference type="PROSITE" id="PS51398">
    <property type="entry name" value="PAW"/>
    <property type="match status" value="1"/>
</dbReference>
<dbReference type="Gene3D" id="3.10.620.30">
    <property type="match status" value="1"/>
</dbReference>
<dbReference type="InterPro" id="IPR002931">
    <property type="entry name" value="Transglutaminase-like"/>
</dbReference>
<dbReference type="PANTHER" id="PTHR12143">
    <property type="entry name" value="PEPTIDE N-GLYCANASE PNGASE -RELATED"/>
    <property type="match status" value="1"/>
</dbReference>
<sequence>MAPICSSVRQLVNDNSKNDFTEAAGILLKFANNIINNPTEEKYKRIRLNNPTIENKLLPVSGALECLFEMGFEEFPENDNLRFLKQVRDDLHNERQKCNNVMDSRPAPHPSMLNQPSTSSPSVQSQLPNNQNIFQSERRFFAKIQSTLQHVLMYEDPSLQARARQVVPVAEIESKAKTKLESILHAASNKTDSLSIDIRDCFIICLIDWFKTSFFKWVDVPPCEGCGGKPRNLGMADPLPDDMLWGAGRVENYKCDSCQCYVRFPRYNHPGKLLETRRGRCGEWANCFTFICRSLGYEARYCLDWTDHVWTEYYSESQKRWIHCDTGENGFDKPLLYEVGWGKKLTYIIAFAKDDIQDVSWRYTAKPKEMLARRTECRESWLVHVIHQLWKAKQASSTPARREEMTRRLVIELVEFMSPKSAEGQNLSGRTTGSLEWRIARGEVGAIPVDTTQSQPFVFKLTDSEKQNKLFHIKYNCASDEYVLVSAGEEKKSGYASCTNKTQNLFRKVEHDWNMVYLARTEGSPTAAVTWKFDFTGLKIERIELCISSSIYENGNVSWRLCSKDQCVNQKYKLVTDLQGSEEMTLTATLTGGKGHVAWQHTQLFRQGSTDYSIFPFEVKVYFS</sequence>
<evidence type="ECO:0000256" key="12">
    <source>
        <dbReference type="ARBA" id="ARBA00032901"/>
    </source>
</evidence>
<feature type="domain" description="PAW" evidence="15">
    <location>
        <begin position="426"/>
        <end position="624"/>
    </location>
</feature>
<dbReference type="EC" id="3.5.1.52" evidence="5"/>
<dbReference type="InterPro" id="IPR038680">
    <property type="entry name" value="PAW_sf"/>
</dbReference>
<dbReference type="SMART" id="SM00580">
    <property type="entry name" value="PUG"/>
    <property type="match status" value="1"/>
</dbReference>
<evidence type="ECO:0000256" key="3">
    <source>
        <dbReference type="ARBA" id="ARBA00004496"/>
    </source>
</evidence>
<evidence type="ECO:0000256" key="8">
    <source>
        <dbReference type="ARBA" id="ARBA00022723"/>
    </source>
</evidence>